<protein>
    <recommendedName>
        <fullName evidence="4 10">Mannan endo-1,6-alpha-mannosidase</fullName>
        <ecNumber evidence="4 10">3.2.1.101</ecNumber>
    </recommendedName>
</protein>
<dbReference type="PANTHER" id="PTHR12145">
    <property type="entry name" value="MANNAN ENDO-1,6-ALPHA-MANNOSIDASE DCW1"/>
    <property type="match status" value="1"/>
</dbReference>
<feature type="transmembrane region" description="Helical" evidence="12">
    <location>
        <begin position="439"/>
        <end position="460"/>
    </location>
</feature>
<accession>A0A9P4I2X4</accession>
<dbReference type="PANTHER" id="PTHR12145:SF36">
    <property type="entry name" value="MANNAN ENDO-1,6-ALPHA-MANNOSIDASE DCW1"/>
    <property type="match status" value="1"/>
</dbReference>
<evidence type="ECO:0000256" key="5">
    <source>
        <dbReference type="ARBA" id="ARBA00022729"/>
    </source>
</evidence>
<sequence>MSPPQTWPGLELAPDLQLNLAQQASRADSHASPPSIKSVTSTIAGGMMSYYIGNQTGQIPGELPPPYYWWEAGAMFMTLIEYWFYTGDDSYNHVVTQALLFQTGQNDDYMPANQTKDEGNDDQVFWAYAALTAAELKFPNPPAGQPQWLALAQAVFNTQAARWDESSCGGGLRWQIFTFNNGYDYKNTISNGGFFQLAARLARYTGNQTYADWAEKMHTWITHSPLIVTTNPSSYQVYDGSSTLQNCSDADQLQWTYNYGTMISGAAYMYNYTNGSSTWQNRLSAYLTGADVFFPSQYGGNIMSEVACEVNQLCDADQPSFKAYLSRWMAVTAQLAPPFAGPILAKLRASAQGAAKQCSGGNSGAECGRRWYQSTWDGYTGVGEQMSALSVIGANLIARVQAPLTTVTGGNSSGDPSAGTGTDANEPVQVGKVTGGDKAAAGILTAVLLGGMVGGACWMVSS</sequence>
<dbReference type="EMBL" id="ML978711">
    <property type="protein sequence ID" value="KAF2091740.1"/>
    <property type="molecule type" value="Genomic_DNA"/>
</dbReference>
<dbReference type="GO" id="GO:0009272">
    <property type="term" value="P:fungal-type cell wall biogenesis"/>
    <property type="evidence" value="ECO:0007669"/>
    <property type="project" value="TreeGrafter"/>
</dbReference>
<dbReference type="FunFam" id="1.50.10.20:FF:000006">
    <property type="entry name" value="Mannan endo-1,6-alpha-mannosidase"/>
    <property type="match status" value="1"/>
</dbReference>
<dbReference type="GO" id="GO:0008496">
    <property type="term" value="F:mannan endo-1,6-alpha-mannosidase activity"/>
    <property type="evidence" value="ECO:0007669"/>
    <property type="project" value="UniProtKB-UniRule"/>
</dbReference>
<keyword evidence="7 12" id="KW-0472">Membrane</keyword>
<keyword evidence="9 10" id="KW-0326">Glycosidase</keyword>
<dbReference type="EC" id="3.2.1.101" evidence="4 10"/>
<evidence type="ECO:0000256" key="3">
    <source>
        <dbReference type="ARBA" id="ARBA00009699"/>
    </source>
</evidence>
<evidence type="ECO:0000256" key="2">
    <source>
        <dbReference type="ARBA" id="ARBA00004308"/>
    </source>
</evidence>
<dbReference type="PIRSF" id="PIRSF016302">
    <property type="entry name" value="Man_a_manosd"/>
    <property type="match status" value="1"/>
</dbReference>
<dbReference type="Pfam" id="PF03663">
    <property type="entry name" value="Glyco_hydro_76"/>
    <property type="match status" value="1"/>
</dbReference>
<evidence type="ECO:0000256" key="10">
    <source>
        <dbReference type="PIRNR" id="PIRNR016302"/>
    </source>
</evidence>
<reference evidence="13" key="1">
    <citation type="journal article" date="2020" name="Stud. Mycol.">
        <title>101 Dothideomycetes genomes: a test case for predicting lifestyles and emergence of pathogens.</title>
        <authorList>
            <person name="Haridas S."/>
            <person name="Albert R."/>
            <person name="Binder M."/>
            <person name="Bloem J."/>
            <person name="Labutti K."/>
            <person name="Salamov A."/>
            <person name="Andreopoulos B."/>
            <person name="Baker S."/>
            <person name="Barry K."/>
            <person name="Bills G."/>
            <person name="Bluhm B."/>
            <person name="Cannon C."/>
            <person name="Castanera R."/>
            <person name="Culley D."/>
            <person name="Daum C."/>
            <person name="Ezra D."/>
            <person name="Gonzalez J."/>
            <person name="Henrissat B."/>
            <person name="Kuo A."/>
            <person name="Liang C."/>
            <person name="Lipzen A."/>
            <person name="Lutzoni F."/>
            <person name="Magnuson J."/>
            <person name="Mondo S."/>
            <person name="Nolan M."/>
            <person name="Ohm R."/>
            <person name="Pangilinan J."/>
            <person name="Park H.-J."/>
            <person name="Ramirez L."/>
            <person name="Alfaro M."/>
            <person name="Sun H."/>
            <person name="Tritt A."/>
            <person name="Yoshinaga Y."/>
            <person name="Zwiers L.-H."/>
            <person name="Turgeon B."/>
            <person name="Goodwin S."/>
            <person name="Spatafora J."/>
            <person name="Crous P."/>
            <person name="Grigoriev I."/>
        </authorList>
    </citation>
    <scope>NUCLEOTIDE SEQUENCE</scope>
    <source>
        <strain evidence="13">CBS 121410</strain>
    </source>
</reference>
<evidence type="ECO:0000256" key="6">
    <source>
        <dbReference type="ARBA" id="ARBA00022801"/>
    </source>
</evidence>
<keyword evidence="8" id="KW-0325">Glycoprotein</keyword>
<dbReference type="InterPro" id="IPR005198">
    <property type="entry name" value="Glyco_hydro_76"/>
</dbReference>
<evidence type="ECO:0000313" key="14">
    <source>
        <dbReference type="Proteomes" id="UP000799776"/>
    </source>
</evidence>
<dbReference type="GO" id="GO:0016052">
    <property type="term" value="P:carbohydrate catabolic process"/>
    <property type="evidence" value="ECO:0007669"/>
    <property type="project" value="InterPro"/>
</dbReference>
<organism evidence="13 14">
    <name type="scientific">Saccharata proteae CBS 121410</name>
    <dbReference type="NCBI Taxonomy" id="1314787"/>
    <lineage>
        <taxon>Eukaryota</taxon>
        <taxon>Fungi</taxon>
        <taxon>Dikarya</taxon>
        <taxon>Ascomycota</taxon>
        <taxon>Pezizomycotina</taxon>
        <taxon>Dothideomycetes</taxon>
        <taxon>Dothideomycetes incertae sedis</taxon>
        <taxon>Botryosphaeriales</taxon>
        <taxon>Saccharataceae</taxon>
        <taxon>Saccharata</taxon>
    </lineage>
</organism>
<evidence type="ECO:0000256" key="1">
    <source>
        <dbReference type="ARBA" id="ARBA00001452"/>
    </source>
</evidence>
<evidence type="ECO:0000256" key="9">
    <source>
        <dbReference type="ARBA" id="ARBA00023295"/>
    </source>
</evidence>
<feature type="region of interest" description="Disordered" evidence="11">
    <location>
        <begin position="407"/>
        <end position="429"/>
    </location>
</feature>
<comment type="caution">
    <text evidence="13">The sequence shown here is derived from an EMBL/GenBank/DDBJ whole genome shotgun (WGS) entry which is preliminary data.</text>
</comment>
<keyword evidence="5" id="KW-0732">Signal</keyword>
<evidence type="ECO:0000313" key="13">
    <source>
        <dbReference type="EMBL" id="KAF2091740.1"/>
    </source>
</evidence>
<comment type="catalytic activity">
    <reaction evidence="1 10">
        <text>Random hydrolysis of (1-&gt;6)-alpha-D-mannosidic linkages in unbranched (1-&gt;6)-mannans.</text>
        <dbReference type="EC" id="3.2.1.101"/>
    </reaction>
</comment>
<dbReference type="SUPFAM" id="SSF48208">
    <property type="entry name" value="Six-hairpin glycosidases"/>
    <property type="match status" value="1"/>
</dbReference>
<comment type="subcellular location">
    <subcellularLocation>
        <location evidence="2">Endomembrane system</location>
    </subcellularLocation>
</comment>
<proteinExistence type="inferred from homology"/>
<evidence type="ECO:0000256" key="11">
    <source>
        <dbReference type="SAM" id="MobiDB-lite"/>
    </source>
</evidence>
<dbReference type="Proteomes" id="UP000799776">
    <property type="component" value="Unassembled WGS sequence"/>
</dbReference>
<dbReference type="Gene3D" id="1.50.10.20">
    <property type="match status" value="1"/>
</dbReference>
<evidence type="ECO:0000256" key="7">
    <source>
        <dbReference type="ARBA" id="ARBA00023136"/>
    </source>
</evidence>
<dbReference type="InterPro" id="IPR008928">
    <property type="entry name" value="6-hairpin_glycosidase_sf"/>
</dbReference>
<keyword evidence="14" id="KW-1185">Reference proteome</keyword>
<evidence type="ECO:0000256" key="8">
    <source>
        <dbReference type="ARBA" id="ARBA00023180"/>
    </source>
</evidence>
<evidence type="ECO:0000256" key="12">
    <source>
        <dbReference type="SAM" id="Phobius"/>
    </source>
</evidence>
<dbReference type="OrthoDB" id="4187847at2759"/>
<keyword evidence="12" id="KW-0812">Transmembrane</keyword>
<name>A0A9P4I2X4_9PEZI</name>
<dbReference type="AlphaFoldDB" id="A0A9P4I2X4"/>
<feature type="compositionally biased region" description="Polar residues" evidence="11">
    <location>
        <begin position="407"/>
        <end position="423"/>
    </location>
</feature>
<evidence type="ECO:0000256" key="4">
    <source>
        <dbReference type="ARBA" id="ARBA00012350"/>
    </source>
</evidence>
<gene>
    <name evidence="13" type="ORF">K490DRAFT_70512</name>
</gene>
<keyword evidence="6 10" id="KW-0378">Hydrolase</keyword>
<dbReference type="GO" id="GO:0012505">
    <property type="term" value="C:endomembrane system"/>
    <property type="evidence" value="ECO:0007669"/>
    <property type="project" value="UniProtKB-SubCell"/>
</dbReference>
<keyword evidence="12" id="KW-1133">Transmembrane helix</keyword>
<dbReference type="InterPro" id="IPR014480">
    <property type="entry name" value="Mannan-1_6-alpha_mannosidase"/>
</dbReference>
<comment type="similarity">
    <text evidence="3 10">Belongs to the glycosyl hydrolase 76 family.</text>
</comment>